<evidence type="ECO:0000259" key="2">
    <source>
        <dbReference type="Pfam" id="PF21544"/>
    </source>
</evidence>
<dbReference type="RefSeq" id="WP_010526370.1">
    <property type="nucleotide sequence ID" value="NZ_AFSL01000008.1"/>
</dbReference>
<dbReference type="InterPro" id="IPR015943">
    <property type="entry name" value="WD40/YVTN_repeat-like_dom_sf"/>
</dbReference>
<feature type="domain" description="PorZ N-terminal beta-propeller" evidence="2">
    <location>
        <begin position="110"/>
        <end position="260"/>
    </location>
</feature>
<dbReference type="AlphaFoldDB" id="A0A1I1ZA35"/>
<name>A0A1I1ZA35_9BACT</name>
<proteinExistence type="predicted"/>
<evidence type="ECO:0000313" key="3">
    <source>
        <dbReference type="EMBL" id="SFE28547.1"/>
    </source>
</evidence>
<protein>
    <submittedName>
        <fullName evidence="3">Por secretion system C-terminal sorting domain-containing protein</fullName>
    </submittedName>
</protein>
<dbReference type="EMBL" id="FONA01000009">
    <property type="protein sequence ID" value="SFE28547.1"/>
    <property type="molecule type" value="Genomic_DNA"/>
</dbReference>
<dbReference type="eggNOG" id="COG3292">
    <property type="taxonomic scope" value="Bacteria"/>
</dbReference>
<keyword evidence="4" id="KW-1185">Reference proteome</keyword>
<dbReference type="OrthoDB" id="9807410at2"/>
<dbReference type="InParanoid" id="A0A1I1ZA35"/>
<keyword evidence="1" id="KW-1133">Transmembrane helix</keyword>
<keyword evidence="1" id="KW-0472">Membrane</keyword>
<feature type="transmembrane region" description="Helical" evidence="1">
    <location>
        <begin position="62"/>
        <end position="83"/>
    </location>
</feature>
<dbReference type="STRING" id="385682.SAMN05444380_10945"/>
<dbReference type="Proteomes" id="UP000181976">
    <property type="component" value="Unassembled WGS sequence"/>
</dbReference>
<dbReference type="Gene3D" id="2.130.10.10">
    <property type="entry name" value="YVTN repeat-like/Quinoprotein amine dehydrogenase"/>
    <property type="match status" value="2"/>
</dbReference>
<dbReference type="InterPro" id="IPR011110">
    <property type="entry name" value="Reg_prop"/>
</dbReference>
<dbReference type="SUPFAM" id="SSF63829">
    <property type="entry name" value="Calcium-dependent phosphotriesterase"/>
    <property type="match status" value="3"/>
</dbReference>
<keyword evidence="1" id="KW-0812">Transmembrane</keyword>
<evidence type="ECO:0000256" key="1">
    <source>
        <dbReference type="SAM" id="Phobius"/>
    </source>
</evidence>
<dbReference type="Pfam" id="PF07494">
    <property type="entry name" value="Reg_prop"/>
    <property type="match status" value="1"/>
</dbReference>
<organism evidence="3 4">
    <name type="scientific">Thermophagus xiamenensis</name>
    <dbReference type="NCBI Taxonomy" id="385682"/>
    <lineage>
        <taxon>Bacteria</taxon>
        <taxon>Pseudomonadati</taxon>
        <taxon>Bacteroidota</taxon>
        <taxon>Bacteroidia</taxon>
        <taxon>Marinilabiliales</taxon>
        <taxon>Marinilabiliaceae</taxon>
        <taxon>Thermophagus</taxon>
    </lineage>
</organism>
<dbReference type="NCBIfam" id="TIGR04183">
    <property type="entry name" value="Por_Secre_tail"/>
    <property type="match status" value="1"/>
</dbReference>
<gene>
    <name evidence="3" type="ORF">SAMN05444380_10945</name>
</gene>
<reference evidence="3 4" key="1">
    <citation type="submission" date="2016-10" db="EMBL/GenBank/DDBJ databases">
        <authorList>
            <person name="de Groot N.N."/>
        </authorList>
    </citation>
    <scope>NUCLEOTIDE SEQUENCE [LARGE SCALE GENOMIC DNA]</scope>
    <source>
        <strain evidence="3 4">DSM 19012</strain>
    </source>
</reference>
<dbReference type="InterPro" id="IPR026444">
    <property type="entry name" value="Secre_tail"/>
</dbReference>
<accession>A0A1I1ZA35</accession>
<dbReference type="InterPro" id="IPR048954">
    <property type="entry name" value="PorZ_N"/>
</dbReference>
<feature type="transmembrane region" description="Helical" evidence="1">
    <location>
        <begin position="21"/>
        <end position="42"/>
    </location>
</feature>
<dbReference type="Pfam" id="PF21544">
    <property type="entry name" value="PorZ_N_b_propeller"/>
    <property type="match status" value="1"/>
</dbReference>
<evidence type="ECO:0000313" key="4">
    <source>
        <dbReference type="Proteomes" id="UP000181976"/>
    </source>
</evidence>
<sequence>MNTIISKPWIQSYYSHWPNKFCKTIIAILPVSFVEGFVSFIIRPCKLWFKQLLKVKIDFRFFNYRFLFISLFLFVLNIYCVALDQWTTYYSYKECFDIAESKDFIIGATELGLILYHKETHSLSTLNKSNGLSDTQISAIGASKEKNIILVGYENGNIDIVKDDYVLNIPDLKIEQLTVSKSITHFLIYNEKAFCSTNFGIIELDLSKNEIISTLIIGDEASYLKVNKTFIKNDTIYAATSKGLLMADMNNPLFYYKNWSLLSQDSSEYIDISDHPSGIMGVKGSLGKSCLLILFQNEEASILSEFKAFYNITPIESGFIITTGNGIFFTDNQLQITSQQDTIVTHDDNIIFPFYRDLLVSEDHKIWIADRQNGLFYKTSGNKYQQVLPQGPYSNEIYKTKKIGDELWILTGGFNSVYTKSNIPASISIFNENSWLYLDTINTPALKNVVDFVDIAVNPFNDDNIFIASYGQGLFEFDKNNDKIYLKKHYTANNSPLMASTDASGNQNLYISGLTFSKEGYLYINHSGSEKGIIVFNISDSTWHPYNYGTISILTPQMGDIIIDNNGYKWTSILQGYKGIFVFDDNGTIENLSDDQYRGPLSTTEDPDNRNFGLIEFWDEYEEVSISGAYCIEKDKNGYLWFGTDNGIVVQYNPSQIFNTEKPSFTRIIVPRNDGSGLADYLLEGEKVTSIAVDEANRKYIGTVGNGIYLLSEDGLQTVSHFTTQNTPLPSDTILNIDIDKKTGEVFFSTSKGLISYQGKAIEGSQTFDDVFVYPNPVRPEYGGLITITGLLEETNVKITDTQGNLVYETISLGGNAFWNGKNLRGEKVKSGIYIIFLTSLDGEQRGTTKVAIIR</sequence>